<dbReference type="GO" id="GO:0006397">
    <property type="term" value="P:mRNA processing"/>
    <property type="evidence" value="ECO:0007669"/>
    <property type="project" value="UniProtKB-KW"/>
</dbReference>
<evidence type="ECO:0000259" key="11">
    <source>
        <dbReference type="PROSITE" id="PS51319"/>
    </source>
</evidence>
<feature type="region of interest" description="Disordered" evidence="10">
    <location>
        <begin position="174"/>
        <end position="244"/>
    </location>
</feature>
<dbReference type="GO" id="GO:0016973">
    <property type="term" value="P:poly(A)+ mRNA export from nucleus"/>
    <property type="evidence" value="ECO:0007669"/>
    <property type="project" value="TreeGrafter"/>
</dbReference>
<comment type="similarity">
    <text evidence="8">Belongs to the IWS1 family.</text>
</comment>
<evidence type="ECO:0000256" key="2">
    <source>
        <dbReference type="ARBA" id="ARBA00022664"/>
    </source>
</evidence>
<dbReference type="SUPFAM" id="SSF47676">
    <property type="entry name" value="Conserved domain common to transcription factors TFIIS, elongin A, CRSP70"/>
    <property type="match status" value="1"/>
</dbReference>
<evidence type="ECO:0000256" key="1">
    <source>
        <dbReference type="ARBA" id="ARBA00022448"/>
    </source>
</evidence>
<dbReference type="GO" id="GO:0005634">
    <property type="term" value="C:nucleus"/>
    <property type="evidence" value="ECO:0007669"/>
    <property type="project" value="UniProtKB-SubCell"/>
</dbReference>
<evidence type="ECO:0000256" key="6">
    <source>
        <dbReference type="ARBA" id="ARBA00023187"/>
    </source>
</evidence>
<keyword evidence="2" id="KW-0507">mRNA processing</keyword>
<dbReference type="EMBL" id="SEYY01009740">
    <property type="protein sequence ID" value="KAB7501721.1"/>
    <property type="molecule type" value="Genomic_DNA"/>
</dbReference>
<evidence type="ECO:0000313" key="13">
    <source>
        <dbReference type="Proteomes" id="UP000326759"/>
    </source>
</evidence>
<keyword evidence="4" id="KW-0805">Transcription regulation</keyword>
<dbReference type="Proteomes" id="UP000326759">
    <property type="component" value="Unassembled WGS sequence"/>
</dbReference>
<dbReference type="AlphaFoldDB" id="A0A5N5T552"/>
<accession>A0A5N5T552</accession>
<feature type="compositionally biased region" description="Basic and acidic residues" evidence="10">
    <location>
        <begin position="174"/>
        <end position="192"/>
    </location>
</feature>
<evidence type="ECO:0000256" key="10">
    <source>
        <dbReference type="SAM" id="MobiDB-lite"/>
    </source>
</evidence>
<feature type="compositionally biased region" description="Basic and acidic residues" evidence="10">
    <location>
        <begin position="222"/>
        <end position="236"/>
    </location>
</feature>
<dbReference type="GO" id="GO:0008380">
    <property type="term" value="P:RNA splicing"/>
    <property type="evidence" value="ECO:0007669"/>
    <property type="project" value="UniProtKB-KW"/>
</dbReference>
<organism evidence="12 13">
    <name type="scientific">Armadillidium nasatum</name>
    <dbReference type="NCBI Taxonomy" id="96803"/>
    <lineage>
        <taxon>Eukaryota</taxon>
        <taxon>Metazoa</taxon>
        <taxon>Ecdysozoa</taxon>
        <taxon>Arthropoda</taxon>
        <taxon>Crustacea</taxon>
        <taxon>Multicrustacea</taxon>
        <taxon>Malacostraca</taxon>
        <taxon>Eumalacostraca</taxon>
        <taxon>Peracarida</taxon>
        <taxon>Isopoda</taxon>
        <taxon>Oniscidea</taxon>
        <taxon>Crinocheta</taxon>
        <taxon>Armadillidiidae</taxon>
        <taxon>Armadillidium</taxon>
    </lineage>
</organism>
<dbReference type="PANTHER" id="PTHR46010">
    <property type="entry name" value="PROTEIN IWS1 HOMOLOG"/>
    <property type="match status" value="1"/>
</dbReference>
<reference evidence="12 13" key="1">
    <citation type="journal article" date="2019" name="PLoS Biol.">
        <title>Sex chromosomes control vertical transmission of feminizing Wolbachia symbionts in an isopod.</title>
        <authorList>
            <person name="Becking T."/>
            <person name="Chebbi M.A."/>
            <person name="Giraud I."/>
            <person name="Moumen B."/>
            <person name="Laverre T."/>
            <person name="Caubet Y."/>
            <person name="Peccoud J."/>
            <person name="Gilbert C."/>
            <person name="Cordaux R."/>
        </authorList>
    </citation>
    <scope>NUCLEOTIDE SEQUENCE [LARGE SCALE GENOMIC DNA]</scope>
    <source>
        <strain evidence="12">ANa2</strain>
        <tissue evidence="12">Whole body excluding digestive tract and cuticle</tissue>
    </source>
</reference>
<protein>
    <submittedName>
        <fullName evidence="12">Protein IWS1-like protein</fullName>
    </submittedName>
</protein>
<evidence type="ECO:0000313" key="12">
    <source>
        <dbReference type="EMBL" id="KAB7501721.1"/>
    </source>
</evidence>
<gene>
    <name evidence="12" type="primary">Iws1</name>
    <name evidence="12" type="ORF">Anas_08174</name>
</gene>
<evidence type="ECO:0000256" key="4">
    <source>
        <dbReference type="ARBA" id="ARBA00023015"/>
    </source>
</evidence>
<dbReference type="Gene3D" id="1.20.930.10">
    <property type="entry name" value="Conserved domain common to transcription factors TFIIS, elongin A, CRSP70"/>
    <property type="match status" value="1"/>
</dbReference>
<evidence type="ECO:0000256" key="8">
    <source>
        <dbReference type="ARBA" id="ARBA00037992"/>
    </source>
</evidence>
<comment type="subcellular location">
    <subcellularLocation>
        <location evidence="9">Nucleus</location>
    </subcellularLocation>
</comment>
<dbReference type="InterPro" id="IPR051037">
    <property type="entry name" value="RNAPII_TF_IWS1"/>
</dbReference>
<dbReference type="FunFam" id="1.20.930.10:FF:000001">
    <property type="entry name" value="IWS1, SUPT6H interacting protein"/>
    <property type="match status" value="1"/>
</dbReference>
<comment type="caution">
    <text evidence="12">The sequence shown here is derived from an EMBL/GenBank/DDBJ whole genome shotgun (WGS) entry which is preliminary data.</text>
</comment>
<keyword evidence="6" id="KW-0508">mRNA splicing</keyword>
<dbReference type="PROSITE" id="PS51319">
    <property type="entry name" value="TFIIS_N"/>
    <property type="match status" value="1"/>
</dbReference>
<keyword evidence="1" id="KW-0813">Transport</keyword>
<dbReference type="InterPro" id="IPR017923">
    <property type="entry name" value="TFIIS_N"/>
</dbReference>
<evidence type="ECO:0000256" key="3">
    <source>
        <dbReference type="ARBA" id="ARBA00022816"/>
    </source>
</evidence>
<keyword evidence="3" id="KW-0509">mRNA transport</keyword>
<feature type="domain" description="TFIIS N-terminal" evidence="11">
    <location>
        <begin position="83"/>
        <end position="161"/>
    </location>
</feature>
<keyword evidence="13" id="KW-1185">Reference proteome</keyword>
<dbReference type="Pfam" id="PF08711">
    <property type="entry name" value="Med26"/>
    <property type="match status" value="1"/>
</dbReference>
<name>A0A5N5T552_9CRUS</name>
<sequence length="276" mass="31997">MMMARKKEENSRRRKRNNVDIINDNEELIASIVRKMRIAADEDRQLNLQHKPATKKISMMEMAMGQLKKYDLVEGFLDANVLTALTDWLAPMPDKSLPSTKIREAVLKWLGGLPPLNQEMLKTSGIGKAVMYLYKHPKEQKSNKDRCGRLIATWSRPIFNNSDDFKTLTKEERMMRDHELSRNSGVTRRDGQQTDEQGQTLRPGDPGWCYRARVPLPSTKDYVNRPKWQKDTDISKGNRKQTSRLDKQLRAFKEKQKQAKARRAIKISVEGRNMAL</sequence>
<keyword evidence="5" id="KW-0804">Transcription</keyword>
<dbReference type="OrthoDB" id="21124at2759"/>
<evidence type="ECO:0000256" key="5">
    <source>
        <dbReference type="ARBA" id="ARBA00023163"/>
    </source>
</evidence>
<proteinExistence type="inferred from homology"/>
<dbReference type="PANTHER" id="PTHR46010:SF1">
    <property type="entry name" value="PROTEIN IWS1 HOMOLOG"/>
    <property type="match status" value="1"/>
</dbReference>
<keyword evidence="7 9" id="KW-0539">Nucleus</keyword>
<evidence type="ECO:0000256" key="9">
    <source>
        <dbReference type="PROSITE-ProRule" id="PRU00649"/>
    </source>
</evidence>
<dbReference type="InterPro" id="IPR035441">
    <property type="entry name" value="TFIIS/LEDGF_dom_sf"/>
</dbReference>
<evidence type="ECO:0000256" key="7">
    <source>
        <dbReference type="ARBA" id="ARBA00023242"/>
    </source>
</evidence>